<proteinExistence type="predicted"/>
<dbReference type="Proteomes" id="UP000479526">
    <property type="component" value="Unassembled WGS sequence"/>
</dbReference>
<reference evidence="2 3" key="1">
    <citation type="submission" date="2020-01" db="EMBL/GenBank/DDBJ databases">
        <title>Herbidospora sp. NEAU-GS84 nov., a novel actinomycete isolated from soil.</title>
        <authorList>
            <person name="Han L."/>
        </authorList>
    </citation>
    <scope>NUCLEOTIDE SEQUENCE [LARGE SCALE GENOMIC DNA]</scope>
    <source>
        <strain evidence="2 3">NEAU-GS84</strain>
    </source>
</reference>
<keyword evidence="3" id="KW-1185">Reference proteome</keyword>
<accession>A0A7C9N1R5</accession>
<evidence type="ECO:0000313" key="3">
    <source>
        <dbReference type="Proteomes" id="UP000479526"/>
    </source>
</evidence>
<sequence length="349" mass="37745">MLKRLSAVILAAAVASVGLATGGAANASTAEKPTVSDLTINPSPVVVTSRDKVTATFSFVVGKEADKVEATIAPRHGDAKSLTLTAPTGTPDGKYTGTFSFGRGEPAGEWKLSVKASNETGTTEASKDFRVFQVWSTDIVRFGAGPEPAKFGSTLTVSGRLVIFGAKGPDGLKNQRVKILFKERGSFRWKTVAWDRTNWRGDFAVHVKALKSGWWKAEYDGVRGFTHGSSSDSDQVTVFRPRPPKPDAASRVVDFNASPEPVKKGKKLSLVGELQTWDHGRWDGYEGKVSVWFKAKFGKWTYVKTAWTDGSGEFSTTATAKKSGDWRVVFAGDKDTKPSTSKSDWVPVK</sequence>
<dbReference type="RefSeq" id="WP_161479195.1">
    <property type="nucleotide sequence ID" value="NZ_WXEW01000002.1"/>
</dbReference>
<protein>
    <recommendedName>
        <fullName evidence="4">YtkA-like domain-containing protein</fullName>
    </recommendedName>
</protein>
<evidence type="ECO:0000256" key="1">
    <source>
        <dbReference type="SAM" id="SignalP"/>
    </source>
</evidence>
<feature type="signal peptide" evidence="1">
    <location>
        <begin position="1"/>
        <end position="20"/>
    </location>
</feature>
<gene>
    <name evidence="2" type="ORF">GT755_08865</name>
</gene>
<dbReference type="AlphaFoldDB" id="A0A7C9N1R5"/>
<feature type="chain" id="PRO_5038864588" description="YtkA-like domain-containing protein" evidence="1">
    <location>
        <begin position="21"/>
        <end position="349"/>
    </location>
</feature>
<comment type="caution">
    <text evidence="2">The sequence shown here is derived from an EMBL/GenBank/DDBJ whole genome shotgun (WGS) entry which is preliminary data.</text>
</comment>
<keyword evidence="1" id="KW-0732">Signal</keyword>
<organism evidence="2 3">
    <name type="scientific">Herbidospora solisilvae</name>
    <dbReference type="NCBI Taxonomy" id="2696284"/>
    <lineage>
        <taxon>Bacteria</taxon>
        <taxon>Bacillati</taxon>
        <taxon>Actinomycetota</taxon>
        <taxon>Actinomycetes</taxon>
        <taxon>Streptosporangiales</taxon>
        <taxon>Streptosporangiaceae</taxon>
        <taxon>Herbidospora</taxon>
    </lineage>
</organism>
<name>A0A7C9N1R5_9ACTN</name>
<dbReference type="EMBL" id="WXEW01000002">
    <property type="protein sequence ID" value="NAS21794.1"/>
    <property type="molecule type" value="Genomic_DNA"/>
</dbReference>
<evidence type="ECO:0008006" key="4">
    <source>
        <dbReference type="Google" id="ProtNLM"/>
    </source>
</evidence>
<evidence type="ECO:0000313" key="2">
    <source>
        <dbReference type="EMBL" id="NAS21794.1"/>
    </source>
</evidence>